<dbReference type="Proteomes" id="UP000477386">
    <property type="component" value="Unassembled WGS sequence"/>
</dbReference>
<keyword evidence="4" id="KW-1185">Reference proteome</keyword>
<dbReference type="Pfam" id="PF18962">
    <property type="entry name" value="Por_Secre_tail"/>
    <property type="match status" value="1"/>
</dbReference>
<dbReference type="NCBIfam" id="NF045639">
    <property type="entry name" value="GCX_COOH"/>
    <property type="match status" value="1"/>
</dbReference>
<gene>
    <name evidence="3" type="ORF">GK091_18400</name>
</gene>
<protein>
    <submittedName>
        <fullName evidence="3">T9SS type A sorting domain-containing protein</fullName>
    </submittedName>
</protein>
<dbReference type="NCBIfam" id="TIGR04183">
    <property type="entry name" value="Por_Secre_tail"/>
    <property type="match status" value="1"/>
</dbReference>
<feature type="domain" description="Secretion system C-terminal sorting" evidence="2">
    <location>
        <begin position="99"/>
        <end position="175"/>
    </location>
</feature>
<dbReference type="InterPro" id="IPR055015">
    <property type="entry name" value="GCX_COOH"/>
</dbReference>
<proteinExistence type="predicted"/>
<evidence type="ECO:0000313" key="3">
    <source>
        <dbReference type="EMBL" id="NEU68863.1"/>
    </source>
</evidence>
<evidence type="ECO:0000256" key="1">
    <source>
        <dbReference type="SAM" id="SignalP"/>
    </source>
</evidence>
<comment type="caution">
    <text evidence="3">The sequence shown here is derived from an EMBL/GenBank/DDBJ whole genome shotgun (WGS) entry which is preliminary data.</text>
</comment>
<feature type="chain" id="PRO_5026961230" evidence="1">
    <location>
        <begin position="23"/>
        <end position="177"/>
    </location>
</feature>
<dbReference type="InterPro" id="IPR026444">
    <property type="entry name" value="Secre_tail"/>
</dbReference>
<evidence type="ECO:0000313" key="4">
    <source>
        <dbReference type="Proteomes" id="UP000477386"/>
    </source>
</evidence>
<dbReference type="Gene3D" id="2.60.40.4070">
    <property type="match status" value="1"/>
</dbReference>
<organism evidence="3 4">
    <name type="scientific">Spirosoma agri</name>
    <dbReference type="NCBI Taxonomy" id="1987381"/>
    <lineage>
        <taxon>Bacteria</taxon>
        <taxon>Pseudomonadati</taxon>
        <taxon>Bacteroidota</taxon>
        <taxon>Cytophagia</taxon>
        <taxon>Cytophagales</taxon>
        <taxon>Cytophagaceae</taxon>
        <taxon>Spirosoma</taxon>
    </lineage>
</organism>
<feature type="signal peptide" evidence="1">
    <location>
        <begin position="1"/>
        <end position="22"/>
    </location>
</feature>
<dbReference type="RefSeq" id="WP_164041358.1">
    <property type="nucleotide sequence ID" value="NZ_JAAGNZ010000002.1"/>
</dbReference>
<dbReference type="AlphaFoldDB" id="A0A6M0IPM5"/>
<name>A0A6M0IPM5_9BACT</name>
<evidence type="ECO:0000259" key="2">
    <source>
        <dbReference type="Pfam" id="PF18962"/>
    </source>
</evidence>
<reference evidence="3 4" key="1">
    <citation type="submission" date="2020-02" db="EMBL/GenBank/DDBJ databases">
        <title>Draft genome sequence of two Spirosoma agri KCTC 52727 and Spirosoma terrae KCTC 52035.</title>
        <authorList>
            <person name="Rojas J."/>
            <person name="Ambika Manirajan B."/>
            <person name="Ratering S."/>
            <person name="Suarez C."/>
            <person name="Schnell S."/>
        </authorList>
    </citation>
    <scope>NUCLEOTIDE SEQUENCE [LARGE SCALE GENOMIC DNA]</scope>
    <source>
        <strain evidence="3 4">KCTC 52727</strain>
    </source>
</reference>
<keyword evidence="1" id="KW-0732">Signal</keyword>
<sequence>MKLLFLLLGCGFAVNSMGQAPANNLRVQLSYERAGQYIQQAVETIEAVNVIGTASTVDYKAGRSVTLSTGFEAKLGSTFTAAIQPIIGANELALELKAYPNPFDHSTKIDYLLPADGKVNLWIIDTQGKVVGQLVKEENQSAGRHQIEWKPQNIDAGVYIPIIEANQQKVTSRLIKK</sequence>
<dbReference type="EMBL" id="JAAGNZ010000002">
    <property type="protein sequence ID" value="NEU68863.1"/>
    <property type="molecule type" value="Genomic_DNA"/>
</dbReference>
<accession>A0A6M0IPM5</accession>